<dbReference type="STRING" id="3775.A0A1Q3DB12"/>
<keyword evidence="3" id="KW-1185">Reference proteome</keyword>
<evidence type="ECO:0000313" key="2">
    <source>
        <dbReference type="EMBL" id="GAV89458.1"/>
    </source>
</evidence>
<comment type="caution">
    <text evidence="2">The sequence shown here is derived from an EMBL/GenBank/DDBJ whole genome shotgun (WGS) entry which is preliminary data.</text>
</comment>
<protein>
    <submittedName>
        <fullName evidence="2">DUF659 domain-containing protein</fullName>
    </submittedName>
</protein>
<dbReference type="InParanoid" id="A0A1Q3DB12"/>
<dbReference type="Pfam" id="PF04937">
    <property type="entry name" value="DUF659"/>
    <property type="match status" value="1"/>
</dbReference>
<dbReference type="PANTHER" id="PTHR32166">
    <property type="entry name" value="OSJNBA0013A04.12 PROTEIN"/>
    <property type="match status" value="1"/>
</dbReference>
<organism evidence="2 3">
    <name type="scientific">Cephalotus follicularis</name>
    <name type="common">Albany pitcher plant</name>
    <dbReference type="NCBI Taxonomy" id="3775"/>
    <lineage>
        <taxon>Eukaryota</taxon>
        <taxon>Viridiplantae</taxon>
        <taxon>Streptophyta</taxon>
        <taxon>Embryophyta</taxon>
        <taxon>Tracheophyta</taxon>
        <taxon>Spermatophyta</taxon>
        <taxon>Magnoliopsida</taxon>
        <taxon>eudicotyledons</taxon>
        <taxon>Gunneridae</taxon>
        <taxon>Pentapetalae</taxon>
        <taxon>rosids</taxon>
        <taxon>fabids</taxon>
        <taxon>Oxalidales</taxon>
        <taxon>Cephalotaceae</taxon>
        <taxon>Cephalotus</taxon>
    </lineage>
</organism>
<dbReference type="AlphaFoldDB" id="A0A1Q3DB12"/>
<evidence type="ECO:0000259" key="1">
    <source>
        <dbReference type="Pfam" id="PF04937"/>
    </source>
</evidence>
<dbReference type="PANTHER" id="PTHR32166:SF74">
    <property type="entry name" value="OS05G0256350 PROTEIN"/>
    <property type="match status" value="1"/>
</dbReference>
<evidence type="ECO:0000313" key="3">
    <source>
        <dbReference type="Proteomes" id="UP000187406"/>
    </source>
</evidence>
<dbReference type="Proteomes" id="UP000187406">
    <property type="component" value="Unassembled WGS sequence"/>
</dbReference>
<dbReference type="OrthoDB" id="2442898at2759"/>
<reference evidence="3" key="1">
    <citation type="submission" date="2016-04" db="EMBL/GenBank/DDBJ databases">
        <title>Cephalotus genome sequencing.</title>
        <authorList>
            <person name="Fukushima K."/>
            <person name="Hasebe M."/>
            <person name="Fang X."/>
        </authorList>
    </citation>
    <scope>NUCLEOTIDE SEQUENCE [LARGE SCALE GENOMIC DNA]</scope>
    <source>
        <strain evidence="3">cv. St1</strain>
    </source>
</reference>
<name>A0A1Q3DB12_CEPFO</name>
<dbReference type="InterPro" id="IPR012337">
    <property type="entry name" value="RNaseH-like_sf"/>
</dbReference>
<dbReference type="EMBL" id="BDDD01005506">
    <property type="protein sequence ID" value="GAV89458.1"/>
    <property type="molecule type" value="Genomic_DNA"/>
</dbReference>
<accession>A0A1Q3DB12</accession>
<proteinExistence type="predicted"/>
<feature type="domain" description="DUF659" evidence="1">
    <location>
        <begin position="69"/>
        <end position="215"/>
    </location>
</feature>
<dbReference type="InterPro" id="IPR007021">
    <property type="entry name" value="DUF659"/>
</dbReference>
<sequence>MLGATQSEKGKQTTLNDAYKKELREKACADLARWMYEAAIPFNVINFDSFRVAIESVGRYGVAMKPPGSYDEVRGPLLKKEAAQTDEVLKSHKEEWARSGCSIMSDGWQDKSNRTLINFWVNCSKGSMFLESVDASSYMKTGEKFKLLEKVIQAVGEANVVQVITDNGPYYVLAGKNFEAKYPNLYWTPCAAHCVDLILEDIGKLPAIMQTIKRVIELNGYIYNLSSVLHMMRRFTGQRNLLRRAKTRFSTSFITLSSLYK</sequence>
<gene>
    <name evidence="2" type="ORF">CFOL_v3_32872</name>
</gene>
<dbReference type="SUPFAM" id="SSF53098">
    <property type="entry name" value="Ribonuclease H-like"/>
    <property type="match status" value="1"/>
</dbReference>